<gene>
    <name evidence="2" type="ORF">QYM36_009312</name>
</gene>
<proteinExistence type="predicted"/>
<feature type="compositionally biased region" description="Polar residues" evidence="1">
    <location>
        <begin position="172"/>
        <end position="187"/>
    </location>
</feature>
<dbReference type="GO" id="GO:0003712">
    <property type="term" value="F:transcription coregulator activity"/>
    <property type="evidence" value="ECO:0007669"/>
    <property type="project" value="TreeGrafter"/>
</dbReference>
<evidence type="ECO:0000313" key="3">
    <source>
        <dbReference type="Proteomes" id="UP001187531"/>
    </source>
</evidence>
<name>A0AA88L599_ARTSF</name>
<protein>
    <recommendedName>
        <fullName evidence="4">G protein pathway suppressor 2</fullName>
    </recommendedName>
</protein>
<reference evidence="2" key="1">
    <citation type="submission" date="2023-07" db="EMBL/GenBank/DDBJ databases">
        <title>Chromosome-level genome assembly of Artemia franciscana.</title>
        <authorList>
            <person name="Jo E."/>
        </authorList>
    </citation>
    <scope>NUCLEOTIDE SEQUENCE</scope>
    <source>
        <tissue evidence="2">Whole body</tissue>
    </source>
</reference>
<feature type="compositionally biased region" description="Pro residues" evidence="1">
    <location>
        <begin position="365"/>
        <end position="375"/>
    </location>
</feature>
<feature type="compositionally biased region" description="Basic and acidic residues" evidence="1">
    <location>
        <begin position="63"/>
        <end position="77"/>
    </location>
</feature>
<keyword evidence="3" id="KW-1185">Reference proteome</keyword>
<dbReference type="GO" id="GO:0005667">
    <property type="term" value="C:transcription regulator complex"/>
    <property type="evidence" value="ECO:0007669"/>
    <property type="project" value="TreeGrafter"/>
</dbReference>
<feature type="region of interest" description="Disordered" evidence="1">
    <location>
        <begin position="324"/>
        <end position="375"/>
    </location>
</feature>
<dbReference type="EMBL" id="JAVRJZ010000014">
    <property type="protein sequence ID" value="KAK2713399.1"/>
    <property type="molecule type" value="Genomic_DNA"/>
</dbReference>
<evidence type="ECO:0000256" key="1">
    <source>
        <dbReference type="SAM" id="MobiDB-lite"/>
    </source>
</evidence>
<dbReference type="Proteomes" id="UP001187531">
    <property type="component" value="Unassembled WGS sequence"/>
</dbReference>
<comment type="caution">
    <text evidence="2">The sequence shown here is derived from an EMBL/GenBank/DDBJ whole genome shotgun (WGS) entry which is preliminary data.</text>
</comment>
<evidence type="ECO:0000313" key="2">
    <source>
        <dbReference type="EMBL" id="KAK2713399.1"/>
    </source>
</evidence>
<feature type="region of interest" description="Disordered" evidence="1">
    <location>
        <begin position="172"/>
        <end position="205"/>
    </location>
</feature>
<dbReference type="PANTHER" id="PTHR22654:SF2">
    <property type="entry name" value="G PROTEIN PATHWAY SUPPRESSOR 2"/>
    <property type="match status" value="1"/>
</dbReference>
<feature type="region of interest" description="Disordered" evidence="1">
    <location>
        <begin position="280"/>
        <end position="304"/>
    </location>
</feature>
<dbReference type="InterPro" id="IPR026094">
    <property type="entry name" value="GPS2"/>
</dbReference>
<evidence type="ECO:0008006" key="4">
    <source>
        <dbReference type="Google" id="ProtNLM"/>
    </source>
</evidence>
<dbReference type="AlphaFoldDB" id="A0AA88L599"/>
<accession>A0AA88L599</accession>
<feature type="compositionally biased region" description="Polar residues" evidence="1">
    <location>
        <begin position="350"/>
        <end position="363"/>
    </location>
</feature>
<dbReference type="GO" id="GO:0006357">
    <property type="term" value="P:regulation of transcription by RNA polymerase II"/>
    <property type="evidence" value="ECO:0007669"/>
    <property type="project" value="TreeGrafter"/>
</dbReference>
<feature type="region of interest" description="Disordered" evidence="1">
    <location>
        <begin position="48"/>
        <end position="77"/>
    </location>
</feature>
<dbReference type="Pfam" id="PF15991">
    <property type="entry name" value="G_path_suppress"/>
    <property type="match status" value="1"/>
</dbReference>
<dbReference type="PANTHER" id="PTHR22654">
    <property type="entry name" value="G PROTEIN PATHWAY SUPPRESSOR 2"/>
    <property type="match status" value="1"/>
</dbReference>
<sequence>MSILFTEKYKEQQSSIKKPIMSRALIPSERPKPNPALWEALKEHIHKERQKKKLEEQLDEEVERQRREKEDKEKATALTLEETKEEIVKLEKRLSELREEKHLLFNRLKQVLHEDETRRRQKEIGIREVPSLSNSMHHGVSLPQPMNVTHAPVYGVAPPTLLVPASQKPQLSYKQSSLGMGSQTAMSQLPPAKRPRSPSPVPLSVATSQIHSPYPFKTLPFQVTGAPRGTLGLDVQTHGTFYPVSSAPGYSNQQRLMYSYGSVGAPAYPVMTKEDEGKTAFTNAAPSGRDKMSPYSTASAGTHEMARSGHPGLLSGGLPVHTQQVKSGGISSGQPVRSMHGSPAYPPPTHNTVGTRVVYSSPSPMIRPPSQGPRF</sequence>
<organism evidence="2 3">
    <name type="scientific">Artemia franciscana</name>
    <name type="common">Brine shrimp</name>
    <name type="synonym">Artemia sanfranciscana</name>
    <dbReference type="NCBI Taxonomy" id="6661"/>
    <lineage>
        <taxon>Eukaryota</taxon>
        <taxon>Metazoa</taxon>
        <taxon>Ecdysozoa</taxon>
        <taxon>Arthropoda</taxon>
        <taxon>Crustacea</taxon>
        <taxon>Branchiopoda</taxon>
        <taxon>Anostraca</taxon>
        <taxon>Artemiidae</taxon>
        <taxon>Artemia</taxon>
    </lineage>
</organism>